<sequence>MTITSAVFNFLMIGLSDSECFLNGFGTEIVKNYRRGSNGGDFGTAGAVATAFVSGFLPRSAVLNQEIWGQQRPKVQNSPQLRSSLLSDLRFCSNELRISGAQRPDHQSLKTWTE</sequence>
<name>A0ABW5F8Q4_9BACL</name>
<organism evidence="1 2">
    <name type="scientific">Paenibacillus rhizoplanae</name>
    <dbReference type="NCBI Taxonomy" id="1917181"/>
    <lineage>
        <taxon>Bacteria</taxon>
        <taxon>Bacillati</taxon>
        <taxon>Bacillota</taxon>
        <taxon>Bacilli</taxon>
        <taxon>Bacillales</taxon>
        <taxon>Paenibacillaceae</taxon>
        <taxon>Paenibacillus</taxon>
    </lineage>
</organism>
<comment type="caution">
    <text evidence="1">The sequence shown here is derived from an EMBL/GenBank/DDBJ whole genome shotgun (WGS) entry which is preliminary data.</text>
</comment>
<evidence type="ECO:0000313" key="1">
    <source>
        <dbReference type="EMBL" id="MFD2411300.1"/>
    </source>
</evidence>
<evidence type="ECO:0000313" key="2">
    <source>
        <dbReference type="Proteomes" id="UP001597448"/>
    </source>
</evidence>
<dbReference type="EMBL" id="JBHUKY010000025">
    <property type="protein sequence ID" value="MFD2411300.1"/>
    <property type="molecule type" value="Genomic_DNA"/>
</dbReference>
<protein>
    <submittedName>
        <fullName evidence="1">Uncharacterized protein</fullName>
    </submittedName>
</protein>
<dbReference type="RefSeq" id="WP_209993083.1">
    <property type="nucleotide sequence ID" value="NZ_JBHUKY010000025.1"/>
</dbReference>
<dbReference type="Proteomes" id="UP001597448">
    <property type="component" value="Unassembled WGS sequence"/>
</dbReference>
<accession>A0ABW5F8Q4</accession>
<reference evidence="2" key="1">
    <citation type="journal article" date="2019" name="Int. J. Syst. Evol. Microbiol.">
        <title>The Global Catalogue of Microorganisms (GCM) 10K type strain sequencing project: providing services to taxonomists for standard genome sequencing and annotation.</title>
        <authorList>
            <consortium name="The Broad Institute Genomics Platform"/>
            <consortium name="The Broad Institute Genome Sequencing Center for Infectious Disease"/>
            <person name="Wu L."/>
            <person name="Ma J."/>
        </authorList>
    </citation>
    <scope>NUCLEOTIDE SEQUENCE [LARGE SCALE GENOMIC DNA]</scope>
    <source>
        <strain evidence="2">CCM 8725</strain>
    </source>
</reference>
<gene>
    <name evidence="1" type="ORF">ACFSX3_15520</name>
</gene>
<keyword evidence="2" id="KW-1185">Reference proteome</keyword>
<proteinExistence type="predicted"/>